<sequence>MFPAPLTLGWSLKPAREKAVDMALSLDECFDVQKYSTHVLCLKYPGGDAKASDFKGDADQVLKKGKRKRGTDAADCMASQNVHVNAAILATKSEVLDKLLNSEMQGSSSTPSVMLHSKEEADLMCTLLKFCYNSDLIDEIADEKEKVLALLVLADKFRVTECFPICADILETSLDTIEDASMFLSLPDFLQQQACLQRFVECSRKTLEKKLENLDELFTSGKHVSLSLEVLKIALESNVSRINSENTCFCIVWDWIEENCKGPSARKAALGELLTALKFGHMTGDFLLAISARPDMTRPSAAGLIKEALRFRMGQSSENPGSFDLSKISARPSNTACGLHRPWVCFEGVAESTLVALELGENVKVPPIFVDGYLFDLQIQRQSEDECDFSIHVNPWKQLQTPEDKVSLKSRLATGAIKETLWKQKWKDTAVTGRGYRSPNVKLLASSGKSVQRKYLAIPERMLIFYLAIEWNN</sequence>
<dbReference type="Pfam" id="PF07707">
    <property type="entry name" value="BACK"/>
    <property type="match status" value="1"/>
</dbReference>
<dbReference type="InterPro" id="IPR011333">
    <property type="entry name" value="SKP1/BTB/POZ_sf"/>
</dbReference>
<keyword evidence="5" id="KW-1185">Reference proteome</keyword>
<dbReference type="InterPro" id="IPR045890">
    <property type="entry name" value="POB1-like"/>
</dbReference>
<dbReference type="SMART" id="SM00225">
    <property type="entry name" value="BTB"/>
    <property type="match status" value="1"/>
</dbReference>
<dbReference type="PANTHER" id="PTHR46336:SF3">
    <property type="entry name" value="BTB_POZ DOMAIN-CONTAINING PROTEIN POB1"/>
    <property type="match status" value="1"/>
</dbReference>
<dbReference type="AlphaFoldDB" id="A0A1Y1HKI9"/>
<dbReference type="PROSITE" id="PS50097">
    <property type="entry name" value="BTB"/>
    <property type="match status" value="1"/>
</dbReference>
<dbReference type="Pfam" id="PF00651">
    <property type="entry name" value="BTB"/>
    <property type="match status" value="1"/>
</dbReference>
<dbReference type="OrthoDB" id="2359033at2759"/>
<dbReference type="Proteomes" id="UP000054558">
    <property type="component" value="Unassembled WGS sequence"/>
</dbReference>
<proteinExistence type="predicted"/>
<evidence type="ECO:0000313" key="4">
    <source>
        <dbReference type="EMBL" id="GAQ79105.1"/>
    </source>
</evidence>
<gene>
    <name evidence="4" type="ORF">KFL_000240370</name>
</gene>
<dbReference type="CDD" id="cd18186">
    <property type="entry name" value="BTB_POZ_ZBTB_KLHL-like"/>
    <property type="match status" value="1"/>
</dbReference>
<evidence type="ECO:0000256" key="1">
    <source>
        <dbReference type="ARBA" id="ARBA00002668"/>
    </source>
</evidence>
<evidence type="ECO:0000259" key="3">
    <source>
        <dbReference type="PROSITE" id="PS50097"/>
    </source>
</evidence>
<dbReference type="Gene3D" id="1.25.40.420">
    <property type="match status" value="1"/>
</dbReference>
<comment type="function">
    <text evidence="1">May act as a substrate-specific adapter of an E3 ubiquitin-protein ligase complex (CUL3-RBX1-BTB) which mediates the ubiquitination and subsequent proteasomal degradation of target proteins.</text>
</comment>
<organism evidence="4 5">
    <name type="scientific">Klebsormidium nitens</name>
    <name type="common">Green alga</name>
    <name type="synonym">Ulothrix nitens</name>
    <dbReference type="NCBI Taxonomy" id="105231"/>
    <lineage>
        <taxon>Eukaryota</taxon>
        <taxon>Viridiplantae</taxon>
        <taxon>Streptophyta</taxon>
        <taxon>Klebsormidiophyceae</taxon>
        <taxon>Klebsormidiales</taxon>
        <taxon>Klebsormidiaceae</taxon>
        <taxon>Klebsormidium</taxon>
    </lineage>
</organism>
<dbReference type="EMBL" id="DF236973">
    <property type="protein sequence ID" value="GAQ79105.1"/>
    <property type="molecule type" value="Genomic_DNA"/>
</dbReference>
<evidence type="ECO:0000313" key="5">
    <source>
        <dbReference type="Proteomes" id="UP000054558"/>
    </source>
</evidence>
<dbReference type="PANTHER" id="PTHR46336">
    <property type="entry name" value="OS02G0260700 PROTEIN"/>
    <property type="match status" value="1"/>
</dbReference>
<reference evidence="4 5" key="1">
    <citation type="journal article" date="2014" name="Nat. Commun.">
        <title>Klebsormidium flaccidum genome reveals primary factors for plant terrestrial adaptation.</title>
        <authorList>
            <person name="Hori K."/>
            <person name="Maruyama F."/>
            <person name="Fujisawa T."/>
            <person name="Togashi T."/>
            <person name="Yamamoto N."/>
            <person name="Seo M."/>
            <person name="Sato S."/>
            <person name="Yamada T."/>
            <person name="Mori H."/>
            <person name="Tajima N."/>
            <person name="Moriyama T."/>
            <person name="Ikeuchi M."/>
            <person name="Watanabe M."/>
            <person name="Wada H."/>
            <person name="Kobayashi K."/>
            <person name="Saito M."/>
            <person name="Masuda T."/>
            <person name="Sasaki-Sekimoto Y."/>
            <person name="Mashiguchi K."/>
            <person name="Awai K."/>
            <person name="Shimojima M."/>
            <person name="Masuda S."/>
            <person name="Iwai M."/>
            <person name="Nobusawa T."/>
            <person name="Narise T."/>
            <person name="Kondo S."/>
            <person name="Saito H."/>
            <person name="Sato R."/>
            <person name="Murakawa M."/>
            <person name="Ihara Y."/>
            <person name="Oshima-Yamada Y."/>
            <person name="Ohtaka K."/>
            <person name="Satoh M."/>
            <person name="Sonobe K."/>
            <person name="Ishii M."/>
            <person name="Ohtani R."/>
            <person name="Kanamori-Sato M."/>
            <person name="Honoki R."/>
            <person name="Miyazaki D."/>
            <person name="Mochizuki H."/>
            <person name="Umetsu J."/>
            <person name="Higashi K."/>
            <person name="Shibata D."/>
            <person name="Kamiya Y."/>
            <person name="Sato N."/>
            <person name="Nakamura Y."/>
            <person name="Tabata S."/>
            <person name="Ida S."/>
            <person name="Kurokawa K."/>
            <person name="Ohta H."/>
        </authorList>
    </citation>
    <scope>NUCLEOTIDE SEQUENCE [LARGE SCALE GENOMIC DNA]</scope>
    <source>
        <strain evidence="4 5">NIES-2285</strain>
    </source>
</reference>
<dbReference type="InterPro" id="IPR000210">
    <property type="entry name" value="BTB/POZ_dom"/>
</dbReference>
<dbReference type="Gene3D" id="3.30.710.10">
    <property type="entry name" value="Potassium Channel Kv1.1, Chain A"/>
    <property type="match status" value="1"/>
</dbReference>
<feature type="domain" description="BTB" evidence="3">
    <location>
        <begin position="71"/>
        <end position="136"/>
    </location>
</feature>
<name>A0A1Y1HKI9_KLENI</name>
<dbReference type="SUPFAM" id="SSF54695">
    <property type="entry name" value="POZ domain"/>
    <property type="match status" value="1"/>
</dbReference>
<accession>A0A1Y1HKI9</accession>
<protein>
    <submittedName>
        <fullName evidence="4">BTB POZ domain-containing protein</fullName>
    </submittedName>
</protein>
<comment type="pathway">
    <text evidence="2">Protein modification; protein ubiquitination.</text>
</comment>
<evidence type="ECO:0000256" key="2">
    <source>
        <dbReference type="ARBA" id="ARBA00004906"/>
    </source>
</evidence>
<dbReference type="InterPro" id="IPR011705">
    <property type="entry name" value="BACK"/>
</dbReference>